<dbReference type="CDD" id="cd02440">
    <property type="entry name" value="AdoMet_MTases"/>
    <property type="match status" value="1"/>
</dbReference>
<dbReference type="AlphaFoldDB" id="A0A263D159"/>
<evidence type="ECO:0000256" key="8">
    <source>
        <dbReference type="ARBA" id="ARBA00022691"/>
    </source>
</evidence>
<dbReference type="PANTHER" id="PTHR11579">
    <property type="entry name" value="PROTEIN-L-ISOASPARTATE O-METHYLTRANSFERASE"/>
    <property type="match status" value="1"/>
</dbReference>
<dbReference type="EMBL" id="NKYE01000009">
    <property type="protein sequence ID" value="OZM72214.1"/>
    <property type="molecule type" value="Genomic_DNA"/>
</dbReference>
<dbReference type="GO" id="GO:0005737">
    <property type="term" value="C:cytoplasm"/>
    <property type="evidence" value="ECO:0007669"/>
    <property type="project" value="UniProtKB-SubCell"/>
</dbReference>
<evidence type="ECO:0000256" key="7">
    <source>
        <dbReference type="ARBA" id="ARBA00022679"/>
    </source>
</evidence>
<dbReference type="GO" id="GO:0032259">
    <property type="term" value="P:methylation"/>
    <property type="evidence" value="ECO:0007669"/>
    <property type="project" value="UniProtKB-KW"/>
</dbReference>
<evidence type="ECO:0000256" key="1">
    <source>
        <dbReference type="ARBA" id="ARBA00004496"/>
    </source>
</evidence>
<gene>
    <name evidence="13" type="ORF">CFN78_16995</name>
</gene>
<dbReference type="Pfam" id="PF01135">
    <property type="entry name" value="PCMT"/>
    <property type="match status" value="1"/>
</dbReference>
<dbReference type="InParanoid" id="A0A263D159"/>
<dbReference type="InterPro" id="IPR029063">
    <property type="entry name" value="SAM-dependent_MTases_sf"/>
</dbReference>
<evidence type="ECO:0000313" key="14">
    <source>
        <dbReference type="Proteomes" id="UP000242444"/>
    </source>
</evidence>
<evidence type="ECO:0000256" key="3">
    <source>
        <dbReference type="ARBA" id="ARBA00011890"/>
    </source>
</evidence>
<protein>
    <recommendedName>
        <fullName evidence="4">Protein-L-isoaspartate O-methyltransferase</fullName>
        <ecNumber evidence="3">2.1.1.77</ecNumber>
    </recommendedName>
    <alternativeName>
        <fullName evidence="11">L-isoaspartyl protein carboxyl methyltransferase</fullName>
    </alternativeName>
    <alternativeName>
        <fullName evidence="9">Protein L-isoaspartyl methyltransferase</fullName>
    </alternativeName>
    <alternativeName>
        <fullName evidence="10">Protein-beta-aspartate methyltransferase</fullName>
    </alternativeName>
</protein>
<evidence type="ECO:0000256" key="4">
    <source>
        <dbReference type="ARBA" id="ARBA00013346"/>
    </source>
</evidence>
<dbReference type="Proteomes" id="UP000242444">
    <property type="component" value="Unassembled WGS sequence"/>
</dbReference>
<accession>A0A263D159</accession>
<keyword evidence="14" id="KW-1185">Reference proteome</keyword>
<comment type="caution">
    <text evidence="13">The sequence shown here is derived from an EMBL/GenBank/DDBJ whole genome shotgun (WGS) entry which is preliminary data.</text>
</comment>
<dbReference type="RefSeq" id="WP_094863784.1">
    <property type="nucleotide sequence ID" value="NZ_NKYE01000009.1"/>
</dbReference>
<evidence type="ECO:0000313" key="13">
    <source>
        <dbReference type="EMBL" id="OZM72214.1"/>
    </source>
</evidence>
<evidence type="ECO:0000256" key="11">
    <source>
        <dbReference type="ARBA" id="ARBA00031350"/>
    </source>
</evidence>
<sequence length="377" mass="41114">MSTEQGVRALVAALDSAGDLPAGFGPLLERVPREKFIPDRIWVDPVPIDRATDPERWHRAVYSDTSIVTQFDNGRTCWPEVGDRPTCSASMPSVVAGMLDALDVHPGHTVLEIGTGTGYNAALLSELVGPDGSVVTLDIDHGIAEQARARLTADPGFPNVRTLTSDATNGASGHDPFDRTISTMAVPLGRIPLAWIAQSAIGGLVLTPVRADLTNGPLILFTADENTATGITLPMGVAFMESRTDRTPRPPRTPRHDHGPVDETTSDVDSLPMLDDPSSRWALAVAMPSCRYDIDYEGGKPVRAWLHDPLTGSHTTITKDGTDRCYIRQSGPRHLWDEAEIAYRWWDTTGRPHITDWQWTITPEGQHTRPRSGATKR</sequence>
<keyword evidence="8" id="KW-0949">S-adenosyl-L-methionine</keyword>
<dbReference type="Gene3D" id="3.40.50.150">
    <property type="entry name" value="Vaccinia Virus protein VP39"/>
    <property type="match status" value="1"/>
</dbReference>
<dbReference type="OrthoDB" id="5143400at2"/>
<comment type="subcellular location">
    <subcellularLocation>
        <location evidence="1">Cytoplasm</location>
    </subcellularLocation>
</comment>
<evidence type="ECO:0000256" key="9">
    <source>
        <dbReference type="ARBA" id="ARBA00030757"/>
    </source>
</evidence>
<reference evidence="13 14" key="1">
    <citation type="submission" date="2017-07" db="EMBL/GenBank/DDBJ databases">
        <title>Amycolatopsis antarcticus sp. nov., isolated from the surface of an Antarcticus brown macroalga.</title>
        <authorList>
            <person name="Wang J."/>
            <person name="Leiva S."/>
            <person name="Huang J."/>
            <person name="Huang Y."/>
        </authorList>
    </citation>
    <scope>NUCLEOTIDE SEQUENCE [LARGE SCALE GENOMIC DNA]</scope>
    <source>
        <strain evidence="13 14">AU-G6</strain>
    </source>
</reference>
<dbReference type="EC" id="2.1.1.77" evidence="3"/>
<proteinExistence type="inferred from homology"/>
<dbReference type="SUPFAM" id="SSF53335">
    <property type="entry name" value="S-adenosyl-L-methionine-dependent methyltransferases"/>
    <property type="match status" value="1"/>
</dbReference>
<dbReference type="GO" id="GO:0004719">
    <property type="term" value="F:protein-L-isoaspartate (D-aspartate) O-methyltransferase activity"/>
    <property type="evidence" value="ECO:0007669"/>
    <property type="project" value="UniProtKB-EC"/>
</dbReference>
<evidence type="ECO:0000256" key="5">
    <source>
        <dbReference type="ARBA" id="ARBA00022490"/>
    </source>
</evidence>
<evidence type="ECO:0000256" key="6">
    <source>
        <dbReference type="ARBA" id="ARBA00022603"/>
    </source>
</evidence>
<organism evidence="13 14">
    <name type="scientific">Amycolatopsis antarctica</name>
    <dbReference type="NCBI Taxonomy" id="1854586"/>
    <lineage>
        <taxon>Bacteria</taxon>
        <taxon>Bacillati</taxon>
        <taxon>Actinomycetota</taxon>
        <taxon>Actinomycetes</taxon>
        <taxon>Pseudonocardiales</taxon>
        <taxon>Pseudonocardiaceae</taxon>
        <taxon>Amycolatopsis</taxon>
    </lineage>
</organism>
<comment type="similarity">
    <text evidence="2">Belongs to the methyltransferase superfamily. L-isoaspartyl/D-aspartyl protein methyltransferase family.</text>
</comment>
<feature type="compositionally biased region" description="Basic and acidic residues" evidence="12">
    <location>
        <begin position="242"/>
        <end position="261"/>
    </location>
</feature>
<dbReference type="PANTHER" id="PTHR11579:SF0">
    <property type="entry name" value="PROTEIN-L-ISOASPARTATE(D-ASPARTATE) O-METHYLTRANSFERASE"/>
    <property type="match status" value="1"/>
</dbReference>
<evidence type="ECO:0000256" key="12">
    <source>
        <dbReference type="SAM" id="MobiDB-lite"/>
    </source>
</evidence>
<keyword evidence="5" id="KW-0963">Cytoplasm</keyword>
<dbReference type="InterPro" id="IPR000682">
    <property type="entry name" value="PCMT"/>
</dbReference>
<evidence type="ECO:0000256" key="10">
    <source>
        <dbReference type="ARBA" id="ARBA00031323"/>
    </source>
</evidence>
<keyword evidence="6 13" id="KW-0489">Methyltransferase</keyword>
<feature type="region of interest" description="Disordered" evidence="12">
    <location>
        <begin position="242"/>
        <end position="272"/>
    </location>
</feature>
<evidence type="ECO:0000256" key="2">
    <source>
        <dbReference type="ARBA" id="ARBA00005369"/>
    </source>
</evidence>
<keyword evidence="7 13" id="KW-0808">Transferase</keyword>
<name>A0A263D159_9PSEU</name>